<dbReference type="PATRIC" id="fig|1735161.3.peg.967"/>
<evidence type="ECO:0000256" key="1">
    <source>
        <dbReference type="ARBA" id="ARBA00006216"/>
    </source>
</evidence>
<dbReference type="KEGG" id="prf:PeribacterA2_0988"/>
<dbReference type="InterPro" id="IPR003593">
    <property type="entry name" value="AAA+_ATPase"/>
</dbReference>
<dbReference type="GO" id="GO:0016887">
    <property type="term" value="F:ATP hydrolysis activity"/>
    <property type="evidence" value="ECO:0007669"/>
    <property type="project" value="InterPro"/>
</dbReference>
<dbReference type="GO" id="GO:0005524">
    <property type="term" value="F:ATP binding"/>
    <property type="evidence" value="ECO:0007669"/>
    <property type="project" value="UniProtKB-KW"/>
</dbReference>
<keyword evidence="3 5" id="KW-0067">ATP-binding</keyword>
<accession>A0A0S1SGC3</accession>
<feature type="domain" description="ABC transporter" evidence="4">
    <location>
        <begin position="8"/>
        <end position="249"/>
    </location>
</feature>
<reference evidence="5 6" key="2">
    <citation type="journal article" date="2016" name="PeerJ">
        <title>Analysis of five complete genome sequences for members of the class Peribacteria in the recently recognized Peregrinibacteria bacterial phylum.</title>
        <authorList>
            <person name="Anantharaman K."/>
            <person name="Brown C.T."/>
            <person name="Burstein D."/>
            <person name="Castelle C.J."/>
            <person name="Probst A.J."/>
            <person name="Thomas B.C."/>
            <person name="Williams K.H."/>
            <person name="Banfield J.F."/>
        </authorList>
    </citation>
    <scope>NUCLEOTIDE SEQUENCE [LARGE SCALE GENOMIC DNA]</scope>
    <source>
        <strain evidence="5">RIFOXYD1_FULL_PER-ii_59_16</strain>
    </source>
</reference>
<evidence type="ECO:0000313" key="6">
    <source>
        <dbReference type="Proteomes" id="UP000069135"/>
    </source>
</evidence>
<dbReference type="Pfam" id="PF00005">
    <property type="entry name" value="ABC_tran"/>
    <property type="match status" value="1"/>
</dbReference>
<organism evidence="5 6">
    <name type="scientific">Candidatus Peribacter riflensis</name>
    <dbReference type="NCBI Taxonomy" id="1735162"/>
    <lineage>
        <taxon>Bacteria</taxon>
        <taxon>Candidatus Peregrinibacteriota</taxon>
        <taxon>Candidatus Peribacteria</taxon>
        <taxon>Candidatus Peribacterales</taxon>
        <taxon>Candidatus Peribacteraceae</taxon>
        <taxon>Candidatus Peribacter</taxon>
    </lineage>
</organism>
<dbReference type="SUPFAM" id="SSF52540">
    <property type="entry name" value="P-loop containing nucleoside triphosphate hydrolases"/>
    <property type="match status" value="1"/>
</dbReference>
<accession>A0A0S1SXI9</accession>
<proteinExistence type="inferred from homology"/>
<sequence length="253" mass="27505">MVQRSPILSLQDLHVSVAGKQVVRGVSLAIRPGELHVLMGPNGAGKSSLAHALMGHPNLHVSAGKVRFAGADLLSLAPHERAQAGLFLAFQHPREIAGVSVRQFLYAALTAQKKKLTPLQFHDRLAQEIALLKIDPSWEDRPVHRGFSGGEKKKLEILQLLVLEPKLALLDETDSGLDLDALRVVADGLHALRARHASFAALLVTHNVRFLTILHPDHVHVMLAGTIVESGGPALARALEREGFARYRNKKSS</sequence>
<dbReference type="PROSITE" id="PS00211">
    <property type="entry name" value="ABC_TRANSPORTER_1"/>
    <property type="match status" value="1"/>
</dbReference>
<dbReference type="InterPro" id="IPR017871">
    <property type="entry name" value="ABC_transporter-like_CS"/>
</dbReference>
<accession>A0A0S1SKC2</accession>
<dbReference type="Proteomes" id="UP000069135">
    <property type="component" value="Chromosome"/>
</dbReference>
<dbReference type="SMART" id="SM00382">
    <property type="entry name" value="AAA"/>
    <property type="match status" value="1"/>
</dbReference>
<dbReference type="PROSITE" id="PS50893">
    <property type="entry name" value="ABC_TRANSPORTER_2"/>
    <property type="match status" value="1"/>
</dbReference>
<dbReference type="InterPro" id="IPR010230">
    <property type="entry name" value="FeS-cluster_ATPase_SufC"/>
</dbReference>
<evidence type="ECO:0000259" key="4">
    <source>
        <dbReference type="PROSITE" id="PS50893"/>
    </source>
</evidence>
<keyword evidence="2" id="KW-0547">Nucleotide-binding</keyword>
<dbReference type="NCBIfam" id="TIGR01978">
    <property type="entry name" value="sufC"/>
    <property type="match status" value="1"/>
</dbReference>
<comment type="similarity">
    <text evidence="1">Belongs to the ABC transporter superfamily. Ycf16 family.</text>
</comment>
<accession>A0A0S1SPW2</accession>
<evidence type="ECO:0000256" key="2">
    <source>
        <dbReference type="ARBA" id="ARBA00022741"/>
    </source>
</evidence>
<dbReference type="InterPro" id="IPR027417">
    <property type="entry name" value="P-loop_NTPase"/>
</dbReference>
<protein>
    <submittedName>
        <fullName evidence="5">Fe-S cluster assembly ATP-binding protein</fullName>
    </submittedName>
</protein>
<evidence type="ECO:0000256" key="3">
    <source>
        <dbReference type="ARBA" id="ARBA00022840"/>
    </source>
</evidence>
<accession>A0A0S1SU65</accession>
<reference evidence="6" key="1">
    <citation type="submission" date="2015-10" db="EMBL/GenBank/DDBJ databases">
        <title>Analysis of five complete genome sequences for members of the class Peribacteria in the recently recognized Peregrinibacteria bacterial phylum.</title>
        <authorList>
            <person name="Anantharaman K."/>
            <person name="Brown C.T."/>
            <person name="Burstein D."/>
            <person name="Castelle C.J."/>
            <person name="Probst A.J."/>
            <person name="Thomas B.C."/>
            <person name="Williams K.H."/>
            <person name="Banfield J.F."/>
        </authorList>
    </citation>
    <scope>NUCLEOTIDE SEQUENCE [LARGE SCALE GENOMIC DNA]</scope>
</reference>
<dbReference type="EMBL" id="CP013065">
    <property type="protein sequence ID" value="ALM13653.1"/>
    <property type="molecule type" value="Genomic_DNA"/>
</dbReference>
<dbReference type="STRING" id="1735162.PeribacterB2_0990"/>
<dbReference type="Gene3D" id="3.40.50.300">
    <property type="entry name" value="P-loop containing nucleotide triphosphate hydrolases"/>
    <property type="match status" value="1"/>
</dbReference>
<dbReference type="InterPro" id="IPR003439">
    <property type="entry name" value="ABC_transporter-like_ATP-bd"/>
</dbReference>
<gene>
    <name evidence="5" type="ORF">PeribacterD1_0988</name>
</gene>
<name>A0A0S1SGC3_9BACT</name>
<evidence type="ECO:0000313" key="5">
    <source>
        <dbReference type="EMBL" id="ALM13653.1"/>
    </source>
</evidence>
<dbReference type="CDD" id="cd03217">
    <property type="entry name" value="ABC_FeS_Assembly"/>
    <property type="match status" value="1"/>
</dbReference>
<dbReference type="PANTHER" id="PTHR43204:SF1">
    <property type="entry name" value="ABC TRANSPORTER I FAMILY MEMBER 6, CHLOROPLASTIC"/>
    <property type="match status" value="1"/>
</dbReference>
<dbReference type="AlphaFoldDB" id="A0A0S1SGC3"/>
<dbReference type="PANTHER" id="PTHR43204">
    <property type="entry name" value="ABC TRANSPORTER I FAMILY MEMBER 6, CHLOROPLASTIC"/>
    <property type="match status" value="1"/>
</dbReference>